<keyword evidence="2" id="KW-0732">Signal</keyword>
<accession>A0A8J2ZVU3</accession>
<feature type="compositionally biased region" description="Low complexity" evidence="1">
    <location>
        <begin position="87"/>
        <end position="96"/>
    </location>
</feature>
<dbReference type="SUPFAM" id="SSF55797">
    <property type="entry name" value="PR-1-like"/>
    <property type="match status" value="1"/>
</dbReference>
<evidence type="ECO:0000256" key="1">
    <source>
        <dbReference type="SAM" id="MobiDB-lite"/>
    </source>
</evidence>
<sequence length="252" mass="27741">MRKTLLTLALAGAVALPFAAGGHADAQTKDNTKTDGASHYHVYINNQVKNMSLEDLEKFLKNTKGQNIQKLIQQYGINVNHNDEQTQQKPSTQTKPAAPAKGTQTQKPTASSQQATDNGETTKSVSAYEQQVVDLTNKERTDRGLQPLKLDVNLSKMARDKSADMVKNNYFDHQSPTYGSPFDMMKKYGISYSSAGENIAAGQKTPEEVVNSWMNSEGHRANILNPDYDTIGVGYVQGGSYGSYWTQEFIGH</sequence>
<keyword evidence="5" id="KW-1185">Reference proteome</keyword>
<comment type="caution">
    <text evidence="4">The sequence shown here is derived from an EMBL/GenBank/DDBJ whole genome shotgun (WGS) entry which is preliminary data.</text>
</comment>
<dbReference type="PANTHER" id="PTHR31157:SF1">
    <property type="entry name" value="SCP DOMAIN-CONTAINING PROTEIN"/>
    <property type="match status" value="1"/>
</dbReference>
<name>A0A8J2ZVU3_9BACL</name>
<dbReference type="Pfam" id="PF00188">
    <property type="entry name" value="CAP"/>
    <property type="match status" value="1"/>
</dbReference>
<feature type="region of interest" description="Disordered" evidence="1">
    <location>
        <begin position="84"/>
        <end position="127"/>
    </location>
</feature>
<evidence type="ECO:0000313" key="4">
    <source>
        <dbReference type="EMBL" id="GGH80874.1"/>
    </source>
</evidence>
<feature type="chain" id="PRO_5039722070" description="SCP domain-containing protein" evidence="2">
    <location>
        <begin position="20"/>
        <end position="252"/>
    </location>
</feature>
<feature type="compositionally biased region" description="Polar residues" evidence="1">
    <location>
        <begin position="102"/>
        <end position="127"/>
    </location>
</feature>
<organism evidence="4 5">
    <name type="scientific">Pullulanibacillus pueri</name>
    <dbReference type="NCBI Taxonomy" id="1437324"/>
    <lineage>
        <taxon>Bacteria</taxon>
        <taxon>Bacillati</taxon>
        <taxon>Bacillota</taxon>
        <taxon>Bacilli</taxon>
        <taxon>Bacillales</taxon>
        <taxon>Sporolactobacillaceae</taxon>
        <taxon>Pullulanibacillus</taxon>
    </lineage>
</organism>
<dbReference type="InterPro" id="IPR014258">
    <property type="entry name" value="CAP_domain_YkwD-like"/>
</dbReference>
<protein>
    <recommendedName>
        <fullName evidence="3">SCP domain-containing protein</fullName>
    </recommendedName>
</protein>
<dbReference type="Proteomes" id="UP000656813">
    <property type="component" value="Unassembled WGS sequence"/>
</dbReference>
<evidence type="ECO:0000313" key="5">
    <source>
        <dbReference type="Proteomes" id="UP000656813"/>
    </source>
</evidence>
<dbReference type="PANTHER" id="PTHR31157">
    <property type="entry name" value="SCP DOMAIN-CONTAINING PROTEIN"/>
    <property type="match status" value="1"/>
</dbReference>
<dbReference type="AlphaFoldDB" id="A0A8J2ZVU3"/>
<dbReference type="RefSeq" id="WP_188497066.1">
    <property type="nucleotide sequence ID" value="NZ_BMFV01000011.1"/>
</dbReference>
<evidence type="ECO:0000259" key="3">
    <source>
        <dbReference type="Pfam" id="PF00188"/>
    </source>
</evidence>
<reference evidence="4" key="2">
    <citation type="submission" date="2020-09" db="EMBL/GenBank/DDBJ databases">
        <authorList>
            <person name="Sun Q."/>
            <person name="Zhou Y."/>
        </authorList>
    </citation>
    <scope>NUCLEOTIDE SEQUENCE</scope>
    <source>
        <strain evidence="4">CGMCC 1.12777</strain>
    </source>
</reference>
<dbReference type="EMBL" id="BMFV01000011">
    <property type="protein sequence ID" value="GGH80874.1"/>
    <property type="molecule type" value="Genomic_DNA"/>
</dbReference>
<dbReference type="InterPro" id="IPR014044">
    <property type="entry name" value="CAP_dom"/>
</dbReference>
<dbReference type="NCBIfam" id="TIGR02909">
    <property type="entry name" value="spore_YkwD"/>
    <property type="match status" value="1"/>
</dbReference>
<feature type="signal peptide" evidence="2">
    <location>
        <begin position="1"/>
        <end position="19"/>
    </location>
</feature>
<feature type="domain" description="SCP" evidence="3">
    <location>
        <begin position="133"/>
        <end position="249"/>
    </location>
</feature>
<gene>
    <name evidence="4" type="primary">ykwD</name>
    <name evidence="4" type="ORF">GCM10007096_17930</name>
</gene>
<dbReference type="Gene3D" id="3.40.33.10">
    <property type="entry name" value="CAP"/>
    <property type="match status" value="1"/>
</dbReference>
<proteinExistence type="predicted"/>
<dbReference type="InterPro" id="IPR035940">
    <property type="entry name" value="CAP_sf"/>
</dbReference>
<evidence type="ECO:0000256" key="2">
    <source>
        <dbReference type="SAM" id="SignalP"/>
    </source>
</evidence>
<dbReference type="CDD" id="cd05379">
    <property type="entry name" value="CAP_bacterial"/>
    <property type="match status" value="1"/>
</dbReference>
<reference evidence="4" key="1">
    <citation type="journal article" date="2014" name="Int. J. Syst. Evol. Microbiol.">
        <title>Complete genome sequence of Corynebacterium casei LMG S-19264T (=DSM 44701T), isolated from a smear-ripened cheese.</title>
        <authorList>
            <consortium name="US DOE Joint Genome Institute (JGI-PGF)"/>
            <person name="Walter F."/>
            <person name="Albersmeier A."/>
            <person name="Kalinowski J."/>
            <person name="Ruckert C."/>
        </authorList>
    </citation>
    <scope>NUCLEOTIDE SEQUENCE</scope>
    <source>
        <strain evidence="4">CGMCC 1.12777</strain>
    </source>
</reference>